<evidence type="ECO:0000256" key="2">
    <source>
        <dbReference type="SAM" id="Phobius"/>
    </source>
</evidence>
<keyword evidence="2" id="KW-1133">Transmembrane helix</keyword>
<sequence length="266" mass="29676">MEITSARWIPETAYSERLLRLEHLVRHECPSSHVDYYVFCFVITCVMCSAGFSLAAQSADISMWYPLILLLIPAGLSFWTSRRRGRLGYRVNQFECTLKQTLREFNKVDCNAYNVHWSFRRPAPTDPDTPHLVLRSSWRLCLVIQVASTTIHTHRDNSTSISSISTSNEELPSYQSALLANSTSNMTVVDMNPFSPEHAQSSSSYRLPPPSYSQTDVTGPPTLNSAFAQSALFLSPSSSRVSLLPHDSPSNATSHAARLSSTAEQL</sequence>
<evidence type="ECO:0000313" key="3">
    <source>
        <dbReference type="EMBL" id="ORZ03498.1"/>
    </source>
</evidence>
<comment type="caution">
    <text evidence="3">The sequence shown here is derived from an EMBL/GenBank/DDBJ whole genome shotgun (WGS) entry which is preliminary data.</text>
</comment>
<evidence type="ECO:0000256" key="1">
    <source>
        <dbReference type="SAM" id="MobiDB-lite"/>
    </source>
</evidence>
<organism evidence="3 4">
    <name type="scientific">Syncephalastrum racemosum</name>
    <name type="common">Filamentous fungus</name>
    <dbReference type="NCBI Taxonomy" id="13706"/>
    <lineage>
        <taxon>Eukaryota</taxon>
        <taxon>Fungi</taxon>
        <taxon>Fungi incertae sedis</taxon>
        <taxon>Mucoromycota</taxon>
        <taxon>Mucoromycotina</taxon>
        <taxon>Mucoromycetes</taxon>
        <taxon>Mucorales</taxon>
        <taxon>Syncephalastraceae</taxon>
        <taxon>Syncephalastrum</taxon>
    </lineage>
</organism>
<feature type="transmembrane region" description="Helical" evidence="2">
    <location>
        <begin position="36"/>
        <end position="56"/>
    </location>
</feature>
<reference evidence="3 4" key="1">
    <citation type="submission" date="2016-07" db="EMBL/GenBank/DDBJ databases">
        <title>Pervasive Adenine N6-methylation of Active Genes in Fungi.</title>
        <authorList>
            <consortium name="DOE Joint Genome Institute"/>
            <person name="Mondo S.J."/>
            <person name="Dannebaum R.O."/>
            <person name="Kuo R.C."/>
            <person name="Labutti K."/>
            <person name="Haridas S."/>
            <person name="Kuo A."/>
            <person name="Salamov A."/>
            <person name="Ahrendt S.R."/>
            <person name="Lipzen A."/>
            <person name="Sullivan W."/>
            <person name="Andreopoulos W.B."/>
            <person name="Clum A."/>
            <person name="Lindquist E."/>
            <person name="Daum C."/>
            <person name="Ramamoorthy G.K."/>
            <person name="Gryganskyi A."/>
            <person name="Culley D."/>
            <person name="Magnuson J.K."/>
            <person name="James T.Y."/>
            <person name="O'Malley M.A."/>
            <person name="Stajich J.E."/>
            <person name="Spatafora J.W."/>
            <person name="Visel A."/>
            <person name="Grigoriev I.V."/>
        </authorList>
    </citation>
    <scope>NUCLEOTIDE SEQUENCE [LARGE SCALE GENOMIC DNA]</scope>
    <source>
        <strain evidence="3 4">NRRL 2496</strain>
    </source>
</reference>
<feature type="compositionally biased region" description="Polar residues" evidence="1">
    <location>
        <begin position="248"/>
        <end position="266"/>
    </location>
</feature>
<feature type="region of interest" description="Disordered" evidence="1">
    <location>
        <begin position="189"/>
        <end position="220"/>
    </location>
</feature>
<dbReference type="AlphaFoldDB" id="A0A1X2HWN0"/>
<name>A0A1X2HWN0_SYNRA</name>
<protein>
    <submittedName>
        <fullName evidence="3">Uncharacterized protein</fullName>
    </submittedName>
</protein>
<keyword evidence="2" id="KW-0472">Membrane</keyword>
<dbReference type="EMBL" id="MCGN01000001">
    <property type="protein sequence ID" value="ORZ03498.1"/>
    <property type="molecule type" value="Genomic_DNA"/>
</dbReference>
<evidence type="ECO:0000313" key="4">
    <source>
        <dbReference type="Proteomes" id="UP000242180"/>
    </source>
</evidence>
<proteinExistence type="predicted"/>
<dbReference type="Proteomes" id="UP000242180">
    <property type="component" value="Unassembled WGS sequence"/>
</dbReference>
<feature type="transmembrane region" description="Helical" evidence="2">
    <location>
        <begin position="62"/>
        <end position="80"/>
    </location>
</feature>
<accession>A0A1X2HWN0</accession>
<dbReference type="InParanoid" id="A0A1X2HWN0"/>
<feature type="region of interest" description="Disordered" evidence="1">
    <location>
        <begin position="242"/>
        <end position="266"/>
    </location>
</feature>
<gene>
    <name evidence="3" type="ORF">BCR43DRAFT_520634</name>
</gene>
<keyword evidence="2" id="KW-0812">Transmembrane</keyword>
<dbReference type="OrthoDB" id="2247939at2759"/>
<keyword evidence="4" id="KW-1185">Reference proteome</keyword>